<dbReference type="EMBL" id="PDUG01000004">
    <property type="protein sequence ID" value="PIC36627.1"/>
    <property type="molecule type" value="Genomic_DNA"/>
</dbReference>
<gene>
    <name evidence="2" type="primary">Cnig_chr_IV.g15552</name>
    <name evidence="2" type="ORF">B9Z55_015552</name>
</gene>
<dbReference type="Proteomes" id="UP000230233">
    <property type="component" value="Chromosome IV"/>
</dbReference>
<evidence type="ECO:0000313" key="2">
    <source>
        <dbReference type="EMBL" id="PIC36627.1"/>
    </source>
</evidence>
<organism evidence="2 3">
    <name type="scientific">Caenorhabditis nigoni</name>
    <dbReference type="NCBI Taxonomy" id="1611254"/>
    <lineage>
        <taxon>Eukaryota</taxon>
        <taxon>Metazoa</taxon>
        <taxon>Ecdysozoa</taxon>
        <taxon>Nematoda</taxon>
        <taxon>Chromadorea</taxon>
        <taxon>Rhabditida</taxon>
        <taxon>Rhabditina</taxon>
        <taxon>Rhabditomorpha</taxon>
        <taxon>Rhabditoidea</taxon>
        <taxon>Rhabditidae</taxon>
        <taxon>Peloderinae</taxon>
        <taxon>Caenorhabditis</taxon>
    </lineage>
</organism>
<evidence type="ECO:0000256" key="1">
    <source>
        <dbReference type="SAM" id="MobiDB-lite"/>
    </source>
</evidence>
<accession>A0A2G5UAU2</accession>
<sequence>MLKKKGFFTQMAKTTPLQSTGTEKKPNVSWTIKTIEYFLTVMDLEQPIREAELKAKEEENRLARQTRTKRSRAARN</sequence>
<proteinExistence type="predicted"/>
<comment type="caution">
    <text evidence="2">The sequence shown here is derived from an EMBL/GenBank/DDBJ whole genome shotgun (WGS) entry which is preliminary data.</text>
</comment>
<protein>
    <submittedName>
        <fullName evidence="2">Uncharacterized protein</fullName>
    </submittedName>
</protein>
<dbReference type="AlphaFoldDB" id="A0A2G5UAU2"/>
<keyword evidence="3" id="KW-1185">Reference proteome</keyword>
<reference evidence="3" key="1">
    <citation type="submission" date="2017-10" db="EMBL/GenBank/DDBJ databases">
        <title>Rapid genome shrinkage in a self-fertile nematode reveals novel sperm competition proteins.</title>
        <authorList>
            <person name="Yin D."/>
            <person name="Schwarz E.M."/>
            <person name="Thomas C.G."/>
            <person name="Felde R.L."/>
            <person name="Korf I.F."/>
            <person name="Cutter A.D."/>
            <person name="Schartner C.M."/>
            <person name="Ralston E.J."/>
            <person name="Meyer B.J."/>
            <person name="Haag E.S."/>
        </authorList>
    </citation>
    <scope>NUCLEOTIDE SEQUENCE [LARGE SCALE GENOMIC DNA]</scope>
    <source>
        <strain evidence="3">JU1422</strain>
    </source>
</reference>
<feature type="region of interest" description="Disordered" evidence="1">
    <location>
        <begin position="55"/>
        <end position="76"/>
    </location>
</feature>
<evidence type="ECO:0000313" key="3">
    <source>
        <dbReference type="Proteomes" id="UP000230233"/>
    </source>
</evidence>
<name>A0A2G5UAU2_9PELO</name>
<feature type="compositionally biased region" description="Basic residues" evidence="1">
    <location>
        <begin position="64"/>
        <end position="76"/>
    </location>
</feature>
<dbReference type="OrthoDB" id="443402at2759"/>